<evidence type="ECO:0000256" key="10">
    <source>
        <dbReference type="PROSITE-ProRule" id="PRU10141"/>
    </source>
</evidence>
<dbReference type="Pfam" id="PF00069">
    <property type="entry name" value="Pkinase"/>
    <property type="match status" value="1"/>
</dbReference>
<dbReference type="PANTHER" id="PTHR43895">
    <property type="entry name" value="CALCIUM/CALMODULIN-DEPENDENT PROTEIN KINASE KINASE-RELATED"/>
    <property type="match status" value="1"/>
</dbReference>
<dbReference type="InterPro" id="IPR008271">
    <property type="entry name" value="Ser/Thr_kinase_AS"/>
</dbReference>
<keyword evidence="3 11" id="KW-0723">Serine/threonine-protein kinase</keyword>
<reference evidence="14" key="1">
    <citation type="submission" date="2024-02" db="EMBL/GenBank/DDBJ databases">
        <authorList>
            <consortium name="ELIXIR-Norway"/>
            <consortium name="Elixir Norway"/>
        </authorList>
    </citation>
    <scope>NUCLEOTIDE SEQUENCE</scope>
</reference>
<dbReference type="SMART" id="SM00220">
    <property type="entry name" value="S_TKc"/>
    <property type="match status" value="1"/>
</dbReference>
<comment type="catalytic activity">
    <reaction evidence="9">
        <text>L-seryl-[protein] + ATP = O-phospho-L-seryl-[protein] + ADP + H(+)</text>
        <dbReference type="Rhea" id="RHEA:17989"/>
        <dbReference type="Rhea" id="RHEA-COMP:9863"/>
        <dbReference type="Rhea" id="RHEA-COMP:11604"/>
        <dbReference type="ChEBI" id="CHEBI:15378"/>
        <dbReference type="ChEBI" id="CHEBI:29999"/>
        <dbReference type="ChEBI" id="CHEBI:30616"/>
        <dbReference type="ChEBI" id="CHEBI:83421"/>
        <dbReference type="ChEBI" id="CHEBI:456216"/>
        <dbReference type="EC" id="2.7.11.1"/>
    </reaction>
</comment>
<keyword evidence="6" id="KW-0418">Kinase</keyword>
<evidence type="ECO:0000259" key="12">
    <source>
        <dbReference type="PROSITE" id="PS50011"/>
    </source>
</evidence>
<evidence type="ECO:0000256" key="9">
    <source>
        <dbReference type="ARBA" id="ARBA00048679"/>
    </source>
</evidence>
<name>A0ABP0TX97_9BRYO</name>
<dbReference type="Proteomes" id="UP001497512">
    <property type="component" value="Chromosome 15"/>
</dbReference>
<evidence type="ECO:0000256" key="4">
    <source>
        <dbReference type="ARBA" id="ARBA00022679"/>
    </source>
</evidence>
<dbReference type="InterPro" id="IPR011009">
    <property type="entry name" value="Kinase-like_dom_sf"/>
</dbReference>
<dbReference type="PROSITE" id="PS50816">
    <property type="entry name" value="NAF"/>
    <property type="match status" value="1"/>
</dbReference>
<gene>
    <name evidence="14" type="ORF">CSSPTR1EN2_LOCUS8719</name>
</gene>
<keyword evidence="15" id="KW-1185">Reference proteome</keyword>
<dbReference type="Pfam" id="PF03822">
    <property type="entry name" value="NAF"/>
    <property type="match status" value="1"/>
</dbReference>
<dbReference type="InterPro" id="IPR017441">
    <property type="entry name" value="Protein_kinase_ATP_BS"/>
</dbReference>
<sequence>MREFLPTGALEEESMGNEIEDDDEMIGKYEIGKTLGEGTFAKVKYAKHVDTGASVAIKIIDKEKILKHKMVEQIKREISTMKLVKHPNIVQIYEVLASKTKIYIVLEYVTGGELFNKILNNGRLREDQSRKYFQQLIDAVDYCHSRGVYHRDLKPENLLLDAGGNLKISDFGLSALPQQFRADGLLHTTCGTPNYVAPEVIDDKGYAGATADLWSCGVILYVLMAGYLPFDESNLMTLYKKIHKADFTCPPWFSTAARRFILQILDPNPKTRVTVAQIRKTDWFKKGYTPAKFEQKDDINLDDIESVFSESTEHLLTEKNETKPTVMNAFELITLSNGLNLSGLFDTPEDPKKGATRFTSTKPPNEIIASIEEVAKPLGFDVQTRNFKMKMKGDKEGRKGHLSVATQVFEVAPSLFMVELHKANGDTLEYHSFYEDLSKGLKDVVWQSKAGTSVNAIPSKN</sequence>
<evidence type="ECO:0000256" key="6">
    <source>
        <dbReference type="ARBA" id="ARBA00022777"/>
    </source>
</evidence>
<keyword evidence="5 10" id="KW-0547">Nucleotide-binding</keyword>
<evidence type="ECO:0000256" key="7">
    <source>
        <dbReference type="ARBA" id="ARBA00022840"/>
    </source>
</evidence>
<feature type="binding site" evidence="10">
    <location>
        <position position="58"/>
    </location>
    <ligand>
        <name>ATP</name>
        <dbReference type="ChEBI" id="CHEBI:30616"/>
    </ligand>
</feature>
<evidence type="ECO:0000313" key="14">
    <source>
        <dbReference type="EMBL" id="CAK9207179.1"/>
    </source>
</evidence>
<evidence type="ECO:0000256" key="11">
    <source>
        <dbReference type="RuleBase" id="RU000304"/>
    </source>
</evidence>
<dbReference type="PANTHER" id="PTHR43895:SF123">
    <property type="entry name" value="NON-SPECIFIC SERINE_THREONINE PROTEIN KINASE"/>
    <property type="match status" value="1"/>
</dbReference>
<dbReference type="Gene3D" id="1.10.510.10">
    <property type="entry name" value="Transferase(Phosphotransferase) domain 1"/>
    <property type="match status" value="1"/>
</dbReference>
<accession>A0ABP0TX97</accession>
<dbReference type="Gene3D" id="3.30.200.20">
    <property type="entry name" value="Phosphorylase Kinase, domain 1"/>
    <property type="match status" value="1"/>
</dbReference>
<comment type="similarity">
    <text evidence="1">Belongs to the protein kinase superfamily. CAMK Ser/Thr protein kinase family. SNF1 subfamily.</text>
</comment>
<dbReference type="InterPro" id="IPR018451">
    <property type="entry name" value="NAF/FISL_domain"/>
</dbReference>
<dbReference type="CDD" id="cd12195">
    <property type="entry name" value="CIPK_C"/>
    <property type="match status" value="1"/>
</dbReference>
<comment type="catalytic activity">
    <reaction evidence="8">
        <text>L-threonyl-[protein] + ATP = O-phospho-L-threonyl-[protein] + ADP + H(+)</text>
        <dbReference type="Rhea" id="RHEA:46608"/>
        <dbReference type="Rhea" id="RHEA-COMP:11060"/>
        <dbReference type="Rhea" id="RHEA-COMP:11605"/>
        <dbReference type="ChEBI" id="CHEBI:15378"/>
        <dbReference type="ChEBI" id="CHEBI:30013"/>
        <dbReference type="ChEBI" id="CHEBI:30616"/>
        <dbReference type="ChEBI" id="CHEBI:61977"/>
        <dbReference type="ChEBI" id="CHEBI:456216"/>
        <dbReference type="EC" id="2.7.11.1"/>
    </reaction>
</comment>
<evidence type="ECO:0000256" key="5">
    <source>
        <dbReference type="ARBA" id="ARBA00022741"/>
    </source>
</evidence>
<feature type="domain" description="NAF" evidence="13">
    <location>
        <begin position="322"/>
        <end position="346"/>
    </location>
</feature>
<dbReference type="PROSITE" id="PS00107">
    <property type="entry name" value="PROTEIN_KINASE_ATP"/>
    <property type="match status" value="1"/>
</dbReference>
<dbReference type="PROSITE" id="PS00108">
    <property type="entry name" value="PROTEIN_KINASE_ST"/>
    <property type="match status" value="1"/>
</dbReference>
<evidence type="ECO:0000256" key="8">
    <source>
        <dbReference type="ARBA" id="ARBA00047899"/>
    </source>
</evidence>
<evidence type="ECO:0000256" key="1">
    <source>
        <dbReference type="ARBA" id="ARBA00006234"/>
    </source>
</evidence>
<keyword evidence="7 10" id="KW-0067">ATP-binding</keyword>
<feature type="domain" description="Protein kinase" evidence="12">
    <location>
        <begin position="29"/>
        <end position="284"/>
    </location>
</feature>
<dbReference type="InterPro" id="IPR004041">
    <property type="entry name" value="NAF_dom"/>
</dbReference>
<evidence type="ECO:0000256" key="3">
    <source>
        <dbReference type="ARBA" id="ARBA00022527"/>
    </source>
</evidence>
<proteinExistence type="inferred from homology"/>
<keyword evidence="4" id="KW-0808">Transferase</keyword>
<dbReference type="EMBL" id="OZ019907">
    <property type="protein sequence ID" value="CAK9207179.1"/>
    <property type="molecule type" value="Genomic_DNA"/>
</dbReference>
<organism evidence="14 15">
    <name type="scientific">Sphagnum troendelagicum</name>
    <dbReference type="NCBI Taxonomy" id="128251"/>
    <lineage>
        <taxon>Eukaryota</taxon>
        <taxon>Viridiplantae</taxon>
        <taxon>Streptophyta</taxon>
        <taxon>Embryophyta</taxon>
        <taxon>Bryophyta</taxon>
        <taxon>Sphagnophytina</taxon>
        <taxon>Sphagnopsida</taxon>
        <taxon>Sphagnales</taxon>
        <taxon>Sphagnaceae</taxon>
        <taxon>Sphagnum</taxon>
    </lineage>
</organism>
<dbReference type="CDD" id="cd14663">
    <property type="entry name" value="STKc_SnRK3"/>
    <property type="match status" value="1"/>
</dbReference>
<dbReference type="Gene3D" id="3.30.310.80">
    <property type="entry name" value="Kinase associated domain 1, KA1"/>
    <property type="match status" value="1"/>
</dbReference>
<dbReference type="PROSITE" id="PS50011">
    <property type="entry name" value="PROTEIN_KINASE_DOM"/>
    <property type="match status" value="1"/>
</dbReference>
<evidence type="ECO:0000313" key="15">
    <source>
        <dbReference type="Proteomes" id="UP001497512"/>
    </source>
</evidence>
<dbReference type="InterPro" id="IPR000719">
    <property type="entry name" value="Prot_kinase_dom"/>
</dbReference>
<evidence type="ECO:0000256" key="2">
    <source>
        <dbReference type="ARBA" id="ARBA00012513"/>
    </source>
</evidence>
<evidence type="ECO:0000259" key="13">
    <source>
        <dbReference type="PROSITE" id="PS50816"/>
    </source>
</evidence>
<dbReference type="EC" id="2.7.11.1" evidence="2"/>
<dbReference type="SUPFAM" id="SSF56112">
    <property type="entry name" value="Protein kinase-like (PK-like)"/>
    <property type="match status" value="1"/>
</dbReference>
<protein>
    <recommendedName>
        <fullName evidence="2">non-specific serine/threonine protein kinase</fullName>
        <ecNumber evidence="2">2.7.11.1</ecNumber>
    </recommendedName>
</protein>